<dbReference type="InterPro" id="IPR055776">
    <property type="entry name" value="DUF7352"/>
</dbReference>
<dbReference type="Pfam" id="PF24043">
    <property type="entry name" value="DUF7352"/>
    <property type="match status" value="1"/>
</dbReference>
<evidence type="ECO:0000259" key="2">
    <source>
        <dbReference type="Pfam" id="PF24043"/>
    </source>
</evidence>
<dbReference type="EMBL" id="PPSK01000006">
    <property type="protein sequence ID" value="POB03830.1"/>
    <property type="molecule type" value="Genomic_DNA"/>
</dbReference>
<accession>A0A2P4EW35</accession>
<evidence type="ECO:0000313" key="4">
    <source>
        <dbReference type="Proteomes" id="UP000243451"/>
    </source>
</evidence>
<reference evidence="3 4" key="1">
    <citation type="submission" date="2018-01" db="EMBL/GenBank/DDBJ databases">
        <title>Draft genome of the type strain Pseudomonas oceani DSM 100277 isolated from the deep water in Okinawa trough, northwestern Pacific Ocean.</title>
        <authorList>
            <person name="Gomila M."/>
            <person name="Mulet M."/>
            <person name="Garcia-Valdes E."/>
            <person name="Lalucat J."/>
        </authorList>
    </citation>
    <scope>NUCLEOTIDE SEQUENCE [LARGE SCALE GENOMIC DNA]</scope>
    <source>
        <strain evidence="3 4">DSM 100277</strain>
    </source>
</reference>
<gene>
    <name evidence="3" type="ORF">C1949_09005</name>
</gene>
<dbReference type="AlphaFoldDB" id="A0A2P4EW35"/>
<dbReference type="RefSeq" id="WP_104738145.1">
    <property type="nucleotide sequence ID" value="NZ_BMHR01000007.1"/>
</dbReference>
<feature type="domain" description="DUF7352" evidence="2">
    <location>
        <begin position="1"/>
        <end position="92"/>
    </location>
</feature>
<name>A0A2P4EW35_9GAMM</name>
<protein>
    <recommendedName>
        <fullName evidence="2">DUF7352 domain-containing protein</fullName>
    </recommendedName>
</protein>
<dbReference type="OrthoDB" id="6077966at2"/>
<proteinExistence type="predicted"/>
<dbReference type="Proteomes" id="UP000243451">
    <property type="component" value="Unassembled WGS sequence"/>
</dbReference>
<keyword evidence="4" id="KW-1185">Reference proteome</keyword>
<sequence>MKTIHQYQLASDKHTTSLALREGFRIVRCEYVLAQKRVYLWVEEPLKIDLPVTEHQFLVVGSGVPVPVSHRYIDTAIDPFGPEAFHVYEVVQASDLQEASPEGQHPTPAHSELRLSA</sequence>
<comment type="caution">
    <text evidence="3">The sequence shown here is derived from an EMBL/GenBank/DDBJ whole genome shotgun (WGS) entry which is preliminary data.</text>
</comment>
<evidence type="ECO:0000313" key="3">
    <source>
        <dbReference type="EMBL" id="POB03830.1"/>
    </source>
</evidence>
<organism evidence="3 4">
    <name type="scientific">Halopseudomonas oceani</name>
    <dbReference type="NCBI Taxonomy" id="1708783"/>
    <lineage>
        <taxon>Bacteria</taxon>
        <taxon>Pseudomonadati</taxon>
        <taxon>Pseudomonadota</taxon>
        <taxon>Gammaproteobacteria</taxon>
        <taxon>Pseudomonadales</taxon>
        <taxon>Pseudomonadaceae</taxon>
        <taxon>Halopseudomonas</taxon>
    </lineage>
</organism>
<evidence type="ECO:0000256" key="1">
    <source>
        <dbReference type="SAM" id="MobiDB-lite"/>
    </source>
</evidence>
<feature type="region of interest" description="Disordered" evidence="1">
    <location>
        <begin position="95"/>
        <end position="117"/>
    </location>
</feature>